<dbReference type="Proteomes" id="UP000297245">
    <property type="component" value="Unassembled WGS sequence"/>
</dbReference>
<evidence type="ECO:0000313" key="7">
    <source>
        <dbReference type="Proteomes" id="UP000297245"/>
    </source>
</evidence>
<keyword evidence="3" id="KW-0175">Coiled coil</keyword>
<feature type="domain" description="CCHC-type" evidence="5">
    <location>
        <begin position="479"/>
        <end position="493"/>
    </location>
</feature>
<dbReference type="EMBL" id="ML180246">
    <property type="protein sequence ID" value="THU78179.1"/>
    <property type="molecule type" value="Genomic_DNA"/>
</dbReference>
<organism evidence="6 7">
    <name type="scientific">Dendrothele bispora (strain CBS 962.96)</name>
    <dbReference type="NCBI Taxonomy" id="1314807"/>
    <lineage>
        <taxon>Eukaryota</taxon>
        <taxon>Fungi</taxon>
        <taxon>Dikarya</taxon>
        <taxon>Basidiomycota</taxon>
        <taxon>Agaricomycotina</taxon>
        <taxon>Agaricomycetes</taxon>
        <taxon>Agaricomycetidae</taxon>
        <taxon>Agaricales</taxon>
        <taxon>Agaricales incertae sedis</taxon>
        <taxon>Dendrothele</taxon>
    </lineage>
</organism>
<feature type="compositionally biased region" description="Low complexity" evidence="4">
    <location>
        <begin position="94"/>
        <end position="109"/>
    </location>
</feature>
<evidence type="ECO:0000313" key="6">
    <source>
        <dbReference type="EMBL" id="THU78179.1"/>
    </source>
</evidence>
<protein>
    <recommendedName>
        <fullName evidence="5">CCHC-type domain-containing protein</fullName>
    </recommendedName>
</protein>
<keyword evidence="2" id="KW-0863">Zinc-finger</keyword>
<sequence length="754" mass="84412">MRLNVGVGISGWLERLVISREQAHSPRLGLIGRLGPLHLGDESFQPFLPFILDANQFYHFQYSSFAPFPNDSSSQETDFTFTPAVWGDSPGTLSSESSISNNPPSSPASSEDEEFFDPSQPFENPETPPITKKQPRRWNRDMPKEDLWWFGDGRSEENSDTFIKKLFQRIGLDHDDASMFTTFAIYMASGHPGEEWYEETMDGEGAPSSWDELVKRFFLRWPKKKAVKKEKSEYVTELTDYRLKEEELGTKVEHGGLQMWSHVAAADTLEILAKNAGIAETDFLIVQVRSNLPDVLKEKVSSKHANWAAFTKEVREVDVEFIKDGAKRALKAKETERKIQELERERGRRVNSASNSPDAVAAQFANMNLGGQNNTGGGYRGGYMVRGRGSYMPFAGRGRGMMLNPLGRTFPIYTEEQKRLIRNNLDILPQHPNTAEGIRAWEQQKITWAETHGGNTTLVNENRPYPLRPGTAKVCSGECFLCGKHGHYSGICPTPDFISGKEKAWRRLCTNALGSFRRNTEAVVAFVSPEYHMLTMEYQGGGDYENQGNGEGPTAHERSLSGESSADLMEYLSNDTQNVMSALPKFEIVRLYSVGHEDRETIPFRHAVGFVGAEGNVVDIERNTSGVGSFLADDSLVPSVAHWEGTVVLGGISVRGEFEVFESGGKWEFLFGKPLLQRFHAIHDYDKDTIQIAGKEGVVKLSNDSLKKCGTEMGGNREEPPSRRVLNDTLDNQKSVTNQICTVEPETDNVRHQP</sequence>
<keyword evidence="1" id="KW-0507">mRNA processing</keyword>
<feature type="coiled-coil region" evidence="3">
    <location>
        <begin position="323"/>
        <end position="352"/>
    </location>
</feature>
<name>A0A4S8KR42_DENBC</name>
<dbReference type="InterPro" id="IPR036875">
    <property type="entry name" value="Znf_CCHC_sf"/>
</dbReference>
<keyword evidence="2" id="KW-0862">Zinc</keyword>
<proteinExistence type="predicted"/>
<dbReference type="InterPro" id="IPR001878">
    <property type="entry name" value="Znf_CCHC"/>
</dbReference>
<dbReference type="GO" id="GO:0003676">
    <property type="term" value="F:nucleic acid binding"/>
    <property type="evidence" value="ECO:0007669"/>
    <property type="project" value="InterPro"/>
</dbReference>
<reference evidence="6 7" key="1">
    <citation type="journal article" date="2019" name="Nat. Ecol. Evol.">
        <title>Megaphylogeny resolves global patterns of mushroom evolution.</title>
        <authorList>
            <person name="Varga T."/>
            <person name="Krizsan K."/>
            <person name="Foldi C."/>
            <person name="Dima B."/>
            <person name="Sanchez-Garcia M."/>
            <person name="Sanchez-Ramirez S."/>
            <person name="Szollosi G.J."/>
            <person name="Szarkandi J.G."/>
            <person name="Papp V."/>
            <person name="Albert L."/>
            <person name="Andreopoulos W."/>
            <person name="Angelini C."/>
            <person name="Antonin V."/>
            <person name="Barry K.W."/>
            <person name="Bougher N.L."/>
            <person name="Buchanan P."/>
            <person name="Buyck B."/>
            <person name="Bense V."/>
            <person name="Catcheside P."/>
            <person name="Chovatia M."/>
            <person name="Cooper J."/>
            <person name="Damon W."/>
            <person name="Desjardin D."/>
            <person name="Finy P."/>
            <person name="Geml J."/>
            <person name="Haridas S."/>
            <person name="Hughes K."/>
            <person name="Justo A."/>
            <person name="Karasinski D."/>
            <person name="Kautmanova I."/>
            <person name="Kiss B."/>
            <person name="Kocsube S."/>
            <person name="Kotiranta H."/>
            <person name="LaButti K.M."/>
            <person name="Lechner B.E."/>
            <person name="Liimatainen K."/>
            <person name="Lipzen A."/>
            <person name="Lukacs Z."/>
            <person name="Mihaltcheva S."/>
            <person name="Morgado L.N."/>
            <person name="Niskanen T."/>
            <person name="Noordeloos M.E."/>
            <person name="Ohm R.A."/>
            <person name="Ortiz-Santana B."/>
            <person name="Ovrebo C."/>
            <person name="Racz N."/>
            <person name="Riley R."/>
            <person name="Savchenko A."/>
            <person name="Shiryaev A."/>
            <person name="Soop K."/>
            <person name="Spirin V."/>
            <person name="Szebenyi C."/>
            <person name="Tomsovsky M."/>
            <person name="Tulloss R.E."/>
            <person name="Uehling J."/>
            <person name="Grigoriev I.V."/>
            <person name="Vagvolgyi C."/>
            <person name="Papp T."/>
            <person name="Martin F.M."/>
            <person name="Miettinen O."/>
            <person name="Hibbett D.S."/>
            <person name="Nagy L.G."/>
        </authorList>
    </citation>
    <scope>NUCLEOTIDE SEQUENCE [LARGE SCALE GENOMIC DNA]</scope>
    <source>
        <strain evidence="6 7">CBS 962.96</strain>
    </source>
</reference>
<dbReference type="PROSITE" id="PS50158">
    <property type="entry name" value="ZF_CCHC"/>
    <property type="match status" value="1"/>
</dbReference>
<evidence type="ECO:0000256" key="4">
    <source>
        <dbReference type="SAM" id="MobiDB-lite"/>
    </source>
</evidence>
<dbReference type="AlphaFoldDB" id="A0A4S8KR42"/>
<gene>
    <name evidence="6" type="ORF">K435DRAFT_876911</name>
</gene>
<dbReference type="OrthoDB" id="2678560at2759"/>
<dbReference type="GO" id="GO:0008270">
    <property type="term" value="F:zinc ion binding"/>
    <property type="evidence" value="ECO:0007669"/>
    <property type="project" value="UniProtKB-KW"/>
</dbReference>
<evidence type="ECO:0000256" key="1">
    <source>
        <dbReference type="ARBA" id="ARBA00022664"/>
    </source>
</evidence>
<evidence type="ECO:0000256" key="3">
    <source>
        <dbReference type="SAM" id="Coils"/>
    </source>
</evidence>
<evidence type="ECO:0000259" key="5">
    <source>
        <dbReference type="PROSITE" id="PS50158"/>
    </source>
</evidence>
<dbReference type="GO" id="GO:0006397">
    <property type="term" value="P:mRNA processing"/>
    <property type="evidence" value="ECO:0007669"/>
    <property type="project" value="UniProtKB-KW"/>
</dbReference>
<evidence type="ECO:0000256" key="2">
    <source>
        <dbReference type="PROSITE-ProRule" id="PRU00047"/>
    </source>
</evidence>
<keyword evidence="7" id="KW-1185">Reference proteome</keyword>
<feature type="region of interest" description="Disordered" evidence="4">
    <location>
        <begin position="90"/>
        <end position="138"/>
    </location>
</feature>
<dbReference type="SUPFAM" id="SSF57756">
    <property type="entry name" value="Retrovirus zinc finger-like domains"/>
    <property type="match status" value="1"/>
</dbReference>
<accession>A0A4S8KR42</accession>
<keyword evidence="2" id="KW-0479">Metal-binding</keyword>